<name>A0A2K3K1V3_TRIPR</name>
<evidence type="ECO:0000313" key="4">
    <source>
        <dbReference type="Proteomes" id="UP000236291"/>
    </source>
</evidence>
<dbReference type="GO" id="GO:0016831">
    <property type="term" value="F:carboxy-lyase activity"/>
    <property type="evidence" value="ECO:0007669"/>
    <property type="project" value="UniProtKB-KW"/>
</dbReference>
<comment type="caution">
    <text evidence="3">The sequence shown here is derived from an EMBL/GenBank/DDBJ whole genome shotgun (WGS) entry which is preliminary data.</text>
</comment>
<keyword evidence="2" id="KW-0210">Decarboxylase</keyword>
<dbReference type="PANTHER" id="PTHR46101:SF2">
    <property type="entry name" value="SERINE DECARBOXYLASE"/>
    <property type="match status" value="1"/>
</dbReference>
<organism evidence="3 4">
    <name type="scientific">Trifolium pratense</name>
    <name type="common">Red clover</name>
    <dbReference type="NCBI Taxonomy" id="57577"/>
    <lineage>
        <taxon>Eukaryota</taxon>
        <taxon>Viridiplantae</taxon>
        <taxon>Streptophyta</taxon>
        <taxon>Embryophyta</taxon>
        <taxon>Tracheophyta</taxon>
        <taxon>Spermatophyta</taxon>
        <taxon>Magnoliopsida</taxon>
        <taxon>eudicotyledons</taxon>
        <taxon>Gunneridae</taxon>
        <taxon>Pentapetalae</taxon>
        <taxon>rosids</taxon>
        <taxon>fabids</taxon>
        <taxon>Fabales</taxon>
        <taxon>Fabaceae</taxon>
        <taxon>Papilionoideae</taxon>
        <taxon>50 kb inversion clade</taxon>
        <taxon>NPAAA clade</taxon>
        <taxon>Hologalegina</taxon>
        <taxon>IRL clade</taxon>
        <taxon>Trifolieae</taxon>
        <taxon>Trifolium</taxon>
    </lineage>
</organism>
<sequence>MTFEVSVLDWFAKLWEIEKNEYWGYVTSGGTEGNLHGILVG</sequence>
<dbReference type="InterPro" id="IPR015421">
    <property type="entry name" value="PyrdxlP-dep_Trfase_major"/>
</dbReference>
<dbReference type="InterPro" id="IPR015424">
    <property type="entry name" value="PyrdxlP-dep_Trfase"/>
</dbReference>
<proteinExistence type="inferred from homology"/>
<dbReference type="SUPFAM" id="SSF53383">
    <property type="entry name" value="PLP-dependent transferases"/>
    <property type="match status" value="1"/>
</dbReference>
<reference evidence="3 4" key="1">
    <citation type="journal article" date="2014" name="Am. J. Bot.">
        <title>Genome assembly and annotation for red clover (Trifolium pratense; Fabaceae).</title>
        <authorList>
            <person name="Istvanek J."/>
            <person name="Jaros M."/>
            <person name="Krenek A."/>
            <person name="Repkova J."/>
        </authorList>
    </citation>
    <scope>NUCLEOTIDE SEQUENCE [LARGE SCALE GENOMIC DNA]</scope>
    <source>
        <strain evidence="4">cv. Tatra</strain>
        <tissue evidence="3">Young leaves</tissue>
    </source>
</reference>
<dbReference type="AlphaFoldDB" id="A0A2K3K1V3"/>
<dbReference type="InterPro" id="IPR051151">
    <property type="entry name" value="Group_II_Decarboxylase"/>
</dbReference>
<dbReference type="Gene3D" id="3.40.640.10">
    <property type="entry name" value="Type I PLP-dependent aspartate aminotransferase-like (Major domain)"/>
    <property type="match status" value="1"/>
</dbReference>
<dbReference type="EMBL" id="ASHM01135876">
    <property type="protein sequence ID" value="PNX60268.1"/>
    <property type="molecule type" value="Genomic_DNA"/>
</dbReference>
<comment type="similarity">
    <text evidence="1">Belongs to the group II decarboxylase family.</text>
</comment>
<evidence type="ECO:0000256" key="1">
    <source>
        <dbReference type="ARBA" id="ARBA00009533"/>
    </source>
</evidence>
<accession>A0A2K3K1V3</accession>
<dbReference type="Proteomes" id="UP000236291">
    <property type="component" value="Unassembled WGS sequence"/>
</dbReference>
<gene>
    <name evidence="3" type="ORF">L195_g060101</name>
</gene>
<protein>
    <submittedName>
        <fullName evidence="3">Histidine decarboxylase-like protein</fullName>
    </submittedName>
</protein>
<evidence type="ECO:0000313" key="3">
    <source>
        <dbReference type="EMBL" id="PNX60268.1"/>
    </source>
</evidence>
<evidence type="ECO:0000256" key="2">
    <source>
        <dbReference type="ARBA" id="ARBA00022793"/>
    </source>
</evidence>
<feature type="non-terminal residue" evidence="3">
    <location>
        <position position="41"/>
    </location>
</feature>
<dbReference type="STRING" id="57577.A0A2K3K1V3"/>
<keyword evidence="2" id="KW-0456">Lyase</keyword>
<reference evidence="3 4" key="2">
    <citation type="journal article" date="2017" name="Front. Plant Sci.">
        <title>Gene Classification and Mining of Molecular Markers Useful in Red Clover (Trifolium pratense) Breeding.</title>
        <authorList>
            <person name="Istvanek J."/>
            <person name="Dluhosova J."/>
            <person name="Dluhos P."/>
            <person name="Patkova L."/>
            <person name="Nedelnik J."/>
            <person name="Repkova J."/>
        </authorList>
    </citation>
    <scope>NUCLEOTIDE SEQUENCE [LARGE SCALE GENOMIC DNA]</scope>
    <source>
        <strain evidence="4">cv. Tatra</strain>
        <tissue evidence="3">Young leaves</tissue>
    </source>
</reference>
<dbReference type="PANTHER" id="PTHR46101">
    <property type="match status" value="1"/>
</dbReference>